<gene>
    <name evidence="11" type="primary">kdpC</name>
    <name evidence="12" type="ORF">GGR38_000620</name>
</gene>
<dbReference type="PIRSF" id="PIRSF001296">
    <property type="entry name" value="K_ATPase_KdpC"/>
    <property type="match status" value="1"/>
</dbReference>
<keyword evidence="2 11" id="KW-1003">Cell membrane</keyword>
<dbReference type="PANTHER" id="PTHR30042:SF2">
    <property type="entry name" value="POTASSIUM-TRANSPORTING ATPASE KDPC SUBUNIT"/>
    <property type="match status" value="1"/>
</dbReference>
<keyword evidence="8 11" id="KW-1133">Transmembrane helix</keyword>
<evidence type="ECO:0000313" key="12">
    <source>
        <dbReference type="EMBL" id="MBB3953693.1"/>
    </source>
</evidence>
<dbReference type="GO" id="GO:0005524">
    <property type="term" value="F:ATP binding"/>
    <property type="evidence" value="ECO:0007669"/>
    <property type="project" value="UniProtKB-UniRule"/>
</dbReference>
<evidence type="ECO:0000256" key="6">
    <source>
        <dbReference type="ARBA" id="ARBA00022840"/>
    </source>
</evidence>
<name>A0A7W6CG39_9SPHN</name>
<protein>
    <recommendedName>
        <fullName evidence="11">Potassium-transporting ATPase KdpC subunit</fullName>
    </recommendedName>
    <alternativeName>
        <fullName evidence="11">ATP phosphohydrolase [potassium-transporting] C chain</fullName>
    </alternativeName>
    <alternativeName>
        <fullName evidence="11">Potassium-binding and translocating subunit C</fullName>
    </alternativeName>
    <alternativeName>
        <fullName evidence="11">Potassium-translocating ATPase C chain</fullName>
    </alternativeName>
</protein>
<keyword evidence="9 11" id="KW-0406">Ion transport</keyword>
<dbReference type="PANTHER" id="PTHR30042">
    <property type="entry name" value="POTASSIUM-TRANSPORTING ATPASE C CHAIN"/>
    <property type="match status" value="1"/>
</dbReference>
<dbReference type="NCBIfam" id="NF001454">
    <property type="entry name" value="PRK00315.1"/>
    <property type="match status" value="1"/>
</dbReference>
<proteinExistence type="inferred from homology"/>
<sequence>MLKTFASALRPALVMTGGFALLLGGAYPLAITAAAQALFPHQANGSLIERNGRVIGSELLAQGFAAPAYFHPRPSAANYDASASAGSNLGPASAALAQRIAKDAAALRAQGYPDVPPAMVTTSASGLDPHISPEAALLQAPRVAQARHMPVARVEALVRAAIETPLAGVLGENRVNVLRLNLALDAAGHAGA</sequence>
<dbReference type="Proteomes" id="UP000548867">
    <property type="component" value="Unassembled WGS sequence"/>
</dbReference>
<dbReference type="AlphaFoldDB" id="A0A7W6CG39"/>
<evidence type="ECO:0000313" key="13">
    <source>
        <dbReference type="Proteomes" id="UP000548867"/>
    </source>
</evidence>
<evidence type="ECO:0000256" key="4">
    <source>
        <dbReference type="ARBA" id="ARBA00022692"/>
    </source>
</evidence>
<keyword evidence="6 11" id="KW-0067">ATP-binding</keyword>
<evidence type="ECO:0000256" key="2">
    <source>
        <dbReference type="ARBA" id="ARBA00022475"/>
    </source>
</evidence>
<dbReference type="NCBIfam" id="TIGR00681">
    <property type="entry name" value="kdpC"/>
    <property type="match status" value="1"/>
</dbReference>
<evidence type="ECO:0000256" key="9">
    <source>
        <dbReference type="ARBA" id="ARBA00023065"/>
    </source>
</evidence>
<keyword evidence="3 11" id="KW-0633">Potassium transport</keyword>
<dbReference type="EMBL" id="JACIDX010000002">
    <property type="protein sequence ID" value="MBB3953693.1"/>
    <property type="molecule type" value="Genomic_DNA"/>
</dbReference>
<keyword evidence="7 11" id="KW-0630">Potassium</keyword>
<organism evidence="12 13">
    <name type="scientific">Novosphingobium sediminicola</name>
    <dbReference type="NCBI Taxonomy" id="563162"/>
    <lineage>
        <taxon>Bacteria</taxon>
        <taxon>Pseudomonadati</taxon>
        <taxon>Pseudomonadota</taxon>
        <taxon>Alphaproteobacteria</taxon>
        <taxon>Sphingomonadales</taxon>
        <taxon>Sphingomonadaceae</taxon>
        <taxon>Novosphingobium</taxon>
    </lineage>
</organism>
<dbReference type="RefSeq" id="WP_183622535.1">
    <property type="nucleotide sequence ID" value="NZ_JACIDX010000002.1"/>
</dbReference>
<comment type="function">
    <text evidence="11">Part of the high-affinity ATP-driven potassium transport (or Kdp) system, which catalyzes the hydrolysis of ATP coupled with the electrogenic transport of potassium into the cytoplasm. This subunit acts as a catalytic chaperone that increases the ATP-binding affinity of the ATP-hydrolyzing subunit KdpB by the formation of a transient KdpB/KdpC/ATP ternary complex.</text>
</comment>
<evidence type="ECO:0000256" key="7">
    <source>
        <dbReference type="ARBA" id="ARBA00022958"/>
    </source>
</evidence>
<evidence type="ECO:0000256" key="8">
    <source>
        <dbReference type="ARBA" id="ARBA00022989"/>
    </source>
</evidence>
<reference evidence="12 13" key="1">
    <citation type="submission" date="2020-08" db="EMBL/GenBank/DDBJ databases">
        <title>Genomic Encyclopedia of Type Strains, Phase IV (KMG-IV): sequencing the most valuable type-strain genomes for metagenomic binning, comparative biology and taxonomic classification.</title>
        <authorList>
            <person name="Goeker M."/>
        </authorList>
    </citation>
    <scope>NUCLEOTIDE SEQUENCE [LARGE SCALE GENOMIC DNA]</scope>
    <source>
        <strain evidence="12 13">DSM 27057</strain>
    </source>
</reference>
<keyword evidence="10 11" id="KW-0472">Membrane</keyword>
<comment type="caution">
    <text evidence="12">The sequence shown here is derived from an EMBL/GenBank/DDBJ whole genome shotgun (WGS) entry which is preliminary data.</text>
</comment>
<accession>A0A7W6CG39</accession>
<comment type="similarity">
    <text evidence="11">Belongs to the KdpC family.</text>
</comment>
<evidence type="ECO:0000256" key="10">
    <source>
        <dbReference type="ARBA" id="ARBA00023136"/>
    </source>
</evidence>
<dbReference type="GO" id="GO:0008556">
    <property type="term" value="F:P-type potassium transmembrane transporter activity"/>
    <property type="evidence" value="ECO:0007669"/>
    <property type="project" value="InterPro"/>
</dbReference>
<dbReference type="Pfam" id="PF02669">
    <property type="entry name" value="KdpC"/>
    <property type="match status" value="1"/>
</dbReference>
<dbReference type="InterPro" id="IPR003820">
    <property type="entry name" value="KdpC"/>
</dbReference>
<evidence type="ECO:0000256" key="3">
    <source>
        <dbReference type="ARBA" id="ARBA00022538"/>
    </source>
</evidence>
<evidence type="ECO:0000256" key="11">
    <source>
        <dbReference type="HAMAP-Rule" id="MF_00276"/>
    </source>
</evidence>
<comment type="subcellular location">
    <subcellularLocation>
        <location evidence="11">Cell membrane</location>
        <topology evidence="11">Single-pass membrane protein</topology>
    </subcellularLocation>
</comment>
<keyword evidence="1 11" id="KW-0813">Transport</keyword>
<comment type="subunit">
    <text evidence="11">The system is composed of three essential subunits: KdpA, KdpB and KdpC.</text>
</comment>
<keyword evidence="4 11" id="KW-0812">Transmembrane</keyword>
<keyword evidence="5 11" id="KW-0547">Nucleotide-binding</keyword>
<dbReference type="HAMAP" id="MF_00276">
    <property type="entry name" value="KdpC"/>
    <property type="match status" value="1"/>
</dbReference>
<evidence type="ECO:0000256" key="1">
    <source>
        <dbReference type="ARBA" id="ARBA00022448"/>
    </source>
</evidence>
<evidence type="ECO:0000256" key="5">
    <source>
        <dbReference type="ARBA" id="ARBA00022741"/>
    </source>
</evidence>
<keyword evidence="13" id="KW-1185">Reference proteome</keyword>
<dbReference type="GO" id="GO:0005886">
    <property type="term" value="C:plasma membrane"/>
    <property type="evidence" value="ECO:0007669"/>
    <property type="project" value="UniProtKB-SubCell"/>
</dbReference>